<evidence type="ECO:0000313" key="9">
    <source>
        <dbReference type="EMBL" id="KRM78697.1"/>
    </source>
</evidence>
<comment type="subunit">
    <text evidence="3 7">Homodimer.</text>
</comment>
<comment type="caution">
    <text evidence="9">The sequence shown here is derived from an EMBL/GenBank/DDBJ whole genome shotgun (WGS) entry which is preliminary data.</text>
</comment>
<comment type="subcellular location">
    <subcellularLocation>
        <location evidence="1 7">Cytoplasm</location>
    </subcellularLocation>
</comment>
<dbReference type="Gene3D" id="1.20.58.220">
    <property type="entry name" value="Phosphate transport system protein phou homolog 2, domain 2"/>
    <property type="match status" value="1"/>
</dbReference>
<dbReference type="AlphaFoldDB" id="A0A0R2BQX8"/>
<dbReference type="InterPro" id="IPR026022">
    <property type="entry name" value="PhoU_dom"/>
</dbReference>
<dbReference type="PIRSF" id="PIRSF003107">
    <property type="entry name" value="PhoU"/>
    <property type="match status" value="1"/>
</dbReference>
<dbReference type="FunFam" id="1.20.58.220:FF:000004">
    <property type="entry name" value="Phosphate-specific transport system accessory protein PhoU"/>
    <property type="match status" value="1"/>
</dbReference>
<evidence type="ECO:0000256" key="6">
    <source>
        <dbReference type="ARBA" id="ARBA00022592"/>
    </source>
</evidence>
<evidence type="ECO:0000256" key="5">
    <source>
        <dbReference type="ARBA" id="ARBA00022490"/>
    </source>
</evidence>
<evidence type="ECO:0000256" key="7">
    <source>
        <dbReference type="PIRNR" id="PIRNR003107"/>
    </source>
</evidence>
<keyword evidence="4 7" id="KW-0813">Transport</keyword>
<evidence type="ECO:0000259" key="8">
    <source>
        <dbReference type="Pfam" id="PF01895"/>
    </source>
</evidence>
<comment type="similarity">
    <text evidence="2 7">Belongs to the PhoU family.</text>
</comment>
<evidence type="ECO:0000256" key="2">
    <source>
        <dbReference type="ARBA" id="ARBA00008107"/>
    </source>
</evidence>
<dbReference type="NCBIfam" id="TIGR02135">
    <property type="entry name" value="phoU_full"/>
    <property type="match status" value="1"/>
</dbReference>
<keyword evidence="6 7" id="KW-0592">Phosphate transport</keyword>
<accession>A0A0R2BQX8</accession>
<dbReference type="PATRIC" id="fig|1423738.3.peg.331"/>
<dbReference type="STRING" id="1423738.FC84_GL000324"/>
<dbReference type="Pfam" id="PF01895">
    <property type="entry name" value="PhoU"/>
    <property type="match status" value="2"/>
</dbReference>
<sequence>MKQFNDELKKLQTNFMDMGITVSEQIYQSTKSFIDHDKPLAQKIVAQDPQINKAEIDLEKQALYLMALQQPLATNFRQVISILKASSDLERIGDHAVGIAQETIYIKGNPRIPEIEVLIANMTSNVRKMLEEVLDAYFRGDEIAAQHIAQTDEEIDQQFSQIRQQLTSGLEQNTDLAAASASYLMVARFLERIGDHVVNISEWTVYSETGDIIELSDDQKRVKGHQETINRA</sequence>
<dbReference type="EMBL" id="AYYK01000011">
    <property type="protein sequence ID" value="KRM78697.1"/>
    <property type="molecule type" value="Genomic_DNA"/>
</dbReference>
<evidence type="ECO:0000256" key="3">
    <source>
        <dbReference type="ARBA" id="ARBA00011738"/>
    </source>
</evidence>
<comment type="function">
    <text evidence="7">Plays a role in the regulation of phosphate uptake.</text>
</comment>
<dbReference type="GO" id="GO:0030643">
    <property type="term" value="P:intracellular phosphate ion homeostasis"/>
    <property type="evidence" value="ECO:0007669"/>
    <property type="project" value="InterPro"/>
</dbReference>
<dbReference type="GO" id="GO:0006817">
    <property type="term" value="P:phosphate ion transport"/>
    <property type="evidence" value="ECO:0007669"/>
    <property type="project" value="UniProtKB-KW"/>
</dbReference>
<dbReference type="PANTHER" id="PTHR42930">
    <property type="entry name" value="PHOSPHATE-SPECIFIC TRANSPORT SYSTEM ACCESSORY PROTEIN PHOU"/>
    <property type="match status" value="1"/>
</dbReference>
<dbReference type="SUPFAM" id="SSF109755">
    <property type="entry name" value="PhoU-like"/>
    <property type="match status" value="1"/>
</dbReference>
<name>A0A0R2BQX8_9LACO</name>
<keyword evidence="5 7" id="KW-0963">Cytoplasm</keyword>
<protein>
    <recommendedName>
        <fullName evidence="7">Phosphate-specific transport system accessory protein PhoU</fullName>
    </recommendedName>
</protein>
<feature type="domain" description="PhoU" evidence="8">
    <location>
        <begin position="16"/>
        <end position="102"/>
    </location>
</feature>
<keyword evidence="10" id="KW-1185">Reference proteome</keyword>
<evidence type="ECO:0000256" key="1">
    <source>
        <dbReference type="ARBA" id="ARBA00004496"/>
    </source>
</evidence>
<dbReference type="InterPro" id="IPR038078">
    <property type="entry name" value="PhoU-like_sf"/>
</dbReference>
<dbReference type="Proteomes" id="UP000051813">
    <property type="component" value="Unassembled WGS sequence"/>
</dbReference>
<dbReference type="GO" id="GO:0045936">
    <property type="term" value="P:negative regulation of phosphate metabolic process"/>
    <property type="evidence" value="ECO:0007669"/>
    <property type="project" value="InterPro"/>
</dbReference>
<proteinExistence type="inferred from homology"/>
<dbReference type="InterPro" id="IPR028366">
    <property type="entry name" value="PhoU"/>
</dbReference>
<feature type="domain" description="PhoU" evidence="8">
    <location>
        <begin position="120"/>
        <end position="204"/>
    </location>
</feature>
<reference evidence="9 10" key="1">
    <citation type="journal article" date="2015" name="Genome Announc.">
        <title>Expanding the biotechnology potential of lactobacilli through comparative genomics of 213 strains and associated genera.</title>
        <authorList>
            <person name="Sun Z."/>
            <person name="Harris H.M."/>
            <person name="McCann A."/>
            <person name="Guo C."/>
            <person name="Argimon S."/>
            <person name="Zhang W."/>
            <person name="Yang X."/>
            <person name="Jeffery I.B."/>
            <person name="Cooney J.C."/>
            <person name="Kagawa T.F."/>
            <person name="Liu W."/>
            <person name="Song Y."/>
            <person name="Salvetti E."/>
            <person name="Wrobel A."/>
            <person name="Rasinkangas P."/>
            <person name="Parkhill J."/>
            <person name="Rea M.C."/>
            <person name="O'Sullivan O."/>
            <person name="Ritari J."/>
            <person name="Douillard F.P."/>
            <person name="Paul Ross R."/>
            <person name="Yang R."/>
            <person name="Briner A.E."/>
            <person name="Felis G.E."/>
            <person name="de Vos W.M."/>
            <person name="Barrangou R."/>
            <person name="Klaenhammer T.R."/>
            <person name="Caufield P.W."/>
            <person name="Cui Y."/>
            <person name="Zhang H."/>
            <person name="O'Toole P.W."/>
        </authorList>
    </citation>
    <scope>NUCLEOTIDE SEQUENCE [LARGE SCALE GENOMIC DNA]</scope>
    <source>
        <strain evidence="9 10">DSM 20335</strain>
    </source>
</reference>
<evidence type="ECO:0000256" key="4">
    <source>
        <dbReference type="ARBA" id="ARBA00022448"/>
    </source>
</evidence>
<dbReference type="GO" id="GO:0005737">
    <property type="term" value="C:cytoplasm"/>
    <property type="evidence" value="ECO:0007669"/>
    <property type="project" value="UniProtKB-SubCell"/>
</dbReference>
<dbReference type="PANTHER" id="PTHR42930:SF3">
    <property type="entry name" value="PHOSPHATE-SPECIFIC TRANSPORT SYSTEM ACCESSORY PROTEIN PHOU"/>
    <property type="match status" value="1"/>
</dbReference>
<evidence type="ECO:0000313" key="10">
    <source>
        <dbReference type="Proteomes" id="UP000051813"/>
    </source>
</evidence>
<gene>
    <name evidence="9" type="ORF">FC84_GL000324</name>
</gene>
<organism evidence="9 10">
    <name type="scientific">Lapidilactobacillus dextrinicus DSM 20335</name>
    <dbReference type="NCBI Taxonomy" id="1423738"/>
    <lineage>
        <taxon>Bacteria</taxon>
        <taxon>Bacillati</taxon>
        <taxon>Bacillota</taxon>
        <taxon>Bacilli</taxon>
        <taxon>Lactobacillales</taxon>
        <taxon>Lactobacillaceae</taxon>
        <taxon>Lapidilactobacillus</taxon>
    </lineage>
</organism>
<dbReference type="RefSeq" id="WP_225733065.1">
    <property type="nucleotide sequence ID" value="NZ_AYYK01000011.1"/>
</dbReference>